<protein>
    <submittedName>
        <fullName evidence="1">CoA-disulfide reductase</fullName>
    </submittedName>
</protein>
<name>A0A8J6P2Q8_9BACT</name>
<evidence type="ECO:0000313" key="1">
    <source>
        <dbReference type="EMBL" id="MBC8433353.1"/>
    </source>
</evidence>
<accession>A0A8J6P2Q8</accession>
<dbReference type="SUPFAM" id="SSF51905">
    <property type="entry name" value="FAD/NAD(P)-binding domain"/>
    <property type="match status" value="1"/>
</dbReference>
<dbReference type="Gene3D" id="3.50.50.60">
    <property type="entry name" value="FAD/NAD(P)-binding domain"/>
    <property type="match status" value="1"/>
</dbReference>
<gene>
    <name evidence="1" type="ORF">H8D96_15690</name>
</gene>
<feature type="non-terminal residue" evidence="1">
    <location>
        <position position="64"/>
    </location>
</feature>
<comment type="caution">
    <text evidence="1">The sequence shown here is derived from an EMBL/GenBank/DDBJ whole genome shotgun (WGS) entry which is preliminary data.</text>
</comment>
<dbReference type="PROSITE" id="PS51257">
    <property type="entry name" value="PROKAR_LIPOPROTEIN"/>
    <property type="match status" value="1"/>
</dbReference>
<dbReference type="EMBL" id="JACNIG010000292">
    <property type="protein sequence ID" value="MBC8433353.1"/>
    <property type="molecule type" value="Genomic_DNA"/>
</dbReference>
<dbReference type="InterPro" id="IPR036188">
    <property type="entry name" value="FAD/NAD-bd_sf"/>
</dbReference>
<dbReference type="Proteomes" id="UP000605201">
    <property type="component" value="Unassembled WGS sequence"/>
</dbReference>
<evidence type="ECO:0000313" key="2">
    <source>
        <dbReference type="Proteomes" id="UP000605201"/>
    </source>
</evidence>
<dbReference type="AlphaFoldDB" id="A0A8J6P2Q8"/>
<reference evidence="1 2" key="1">
    <citation type="submission" date="2020-08" db="EMBL/GenBank/DDBJ databases">
        <title>Bridging the membrane lipid divide: bacteria of the FCB group superphylum have the potential to synthesize archaeal ether lipids.</title>
        <authorList>
            <person name="Villanueva L."/>
            <person name="Von Meijenfeldt F.A.B."/>
            <person name="Westbye A.B."/>
            <person name="Yadav S."/>
            <person name="Hopmans E.C."/>
            <person name="Dutilh B.E."/>
            <person name="Sinninghe Damste J.S."/>
        </authorList>
    </citation>
    <scope>NUCLEOTIDE SEQUENCE [LARGE SCALE GENOMIC DNA]</scope>
    <source>
        <strain evidence="1">NIOZ-UU17</strain>
    </source>
</reference>
<sequence length="64" mass="6937">MNPKRLLIVGGVAGGASCAARARRLSEDTEIIVFERGPYVSFANCGLPYYVGNVITKERSLFMA</sequence>
<organism evidence="1 2">
    <name type="scientific">Candidatus Desulfatibia vada</name>
    <dbReference type="NCBI Taxonomy" id="2841696"/>
    <lineage>
        <taxon>Bacteria</taxon>
        <taxon>Pseudomonadati</taxon>
        <taxon>Thermodesulfobacteriota</taxon>
        <taxon>Desulfobacteria</taxon>
        <taxon>Desulfobacterales</taxon>
        <taxon>Desulfobacterales incertae sedis</taxon>
        <taxon>Candidatus Desulfatibia</taxon>
    </lineage>
</organism>
<proteinExistence type="predicted"/>